<dbReference type="GO" id="GO:0005829">
    <property type="term" value="C:cytosol"/>
    <property type="evidence" value="ECO:0007669"/>
    <property type="project" value="TreeGrafter"/>
</dbReference>
<dbReference type="Proteomes" id="UP000694701">
    <property type="component" value="Unplaced"/>
</dbReference>
<evidence type="ECO:0000256" key="1">
    <source>
        <dbReference type="ARBA" id="ARBA00022884"/>
    </source>
</evidence>
<feature type="compositionally biased region" description="Basic and acidic residues" evidence="4">
    <location>
        <begin position="756"/>
        <end position="775"/>
    </location>
</feature>
<dbReference type="Ensembl" id="ENSCCRT00020070199.1">
    <property type="protein sequence ID" value="ENSCCRP00020063755.1"/>
    <property type="gene ID" value="ENSCCRG00020030078.1"/>
</dbReference>
<dbReference type="SUPFAM" id="SSF46785">
    <property type="entry name" value="Winged helix' DNA-binding domain"/>
    <property type="match status" value="1"/>
</dbReference>
<keyword evidence="1 3" id="KW-0694">RNA-binding</keyword>
<feature type="compositionally biased region" description="Low complexity" evidence="4">
    <location>
        <begin position="462"/>
        <end position="472"/>
    </location>
</feature>
<dbReference type="Pfam" id="PF21071">
    <property type="entry name" value="LARP1_HEAT"/>
    <property type="match status" value="1"/>
</dbReference>
<dbReference type="GO" id="GO:0000339">
    <property type="term" value="F:RNA cap binding"/>
    <property type="evidence" value="ECO:0007669"/>
    <property type="project" value="InterPro"/>
</dbReference>
<protein>
    <submittedName>
        <fullName evidence="6">La ribonucleoprotein 1B</fullName>
    </submittedName>
</protein>
<dbReference type="GO" id="GO:0048255">
    <property type="term" value="P:mRNA stabilization"/>
    <property type="evidence" value="ECO:0007669"/>
    <property type="project" value="InterPro"/>
</dbReference>
<dbReference type="GO" id="GO:0045727">
    <property type="term" value="P:positive regulation of translation"/>
    <property type="evidence" value="ECO:0007669"/>
    <property type="project" value="TreeGrafter"/>
</dbReference>
<dbReference type="FunFam" id="1.10.10.10:FF:000131">
    <property type="entry name" value="la-related protein 1B isoform X2"/>
    <property type="match status" value="1"/>
</dbReference>
<reference evidence="6" key="1">
    <citation type="submission" date="2025-08" db="UniProtKB">
        <authorList>
            <consortium name="Ensembl"/>
        </authorList>
    </citation>
    <scope>IDENTIFICATION</scope>
</reference>
<dbReference type="InterPro" id="IPR036388">
    <property type="entry name" value="WH-like_DNA-bd_sf"/>
</dbReference>
<organism evidence="6 7">
    <name type="scientific">Cyprinus carpio</name>
    <name type="common">Common carp</name>
    <dbReference type="NCBI Taxonomy" id="7962"/>
    <lineage>
        <taxon>Eukaryota</taxon>
        <taxon>Metazoa</taxon>
        <taxon>Chordata</taxon>
        <taxon>Craniata</taxon>
        <taxon>Vertebrata</taxon>
        <taxon>Euteleostomi</taxon>
        <taxon>Actinopterygii</taxon>
        <taxon>Neopterygii</taxon>
        <taxon>Teleostei</taxon>
        <taxon>Ostariophysi</taxon>
        <taxon>Cypriniformes</taxon>
        <taxon>Cyprinidae</taxon>
        <taxon>Cyprininae</taxon>
        <taxon>Cyprinus</taxon>
    </lineage>
</organism>
<feature type="region of interest" description="Disordered" evidence="4">
    <location>
        <begin position="649"/>
        <end position="775"/>
    </location>
</feature>
<dbReference type="Gene3D" id="1.10.10.10">
    <property type="entry name" value="Winged helix-like DNA-binding domain superfamily/Winged helix DNA-binding domain"/>
    <property type="match status" value="1"/>
</dbReference>
<dbReference type="SMART" id="SM00715">
    <property type="entry name" value="LA"/>
    <property type="match status" value="1"/>
</dbReference>
<evidence type="ECO:0000256" key="4">
    <source>
        <dbReference type="SAM" id="MobiDB-lite"/>
    </source>
</evidence>
<feature type="compositionally biased region" description="Polar residues" evidence="4">
    <location>
        <begin position="713"/>
        <end position="728"/>
    </location>
</feature>
<feature type="domain" description="HTH La-type RNA-binding" evidence="5">
    <location>
        <begin position="70"/>
        <end position="160"/>
    </location>
</feature>
<dbReference type="Pfam" id="PF05383">
    <property type="entry name" value="La"/>
    <property type="match status" value="1"/>
</dbReference>
<name>A0A8C2G716_CYPCA</name>
<evidence type="ECO:0000313" key="7">
    <source>
        <dbReference type="Proteomes" id="UP000694701"/>
    </source>
</evidence>
<feature type="region of interest" description="Disordered" evidence="4">
    <location>
        <begin position="191"/>
        <end position="257"/>
    </location>
</feature>
<dbReference type="InterPro" id="IPR006607">
    <property type="entry name" value="DM15"/>
</dbReference>
<dbReference type="PROSITE" id="PS50961">
    <property type="entry name" value="HTH_LA"/>
    <property type="match status" value="1"/>
</dbReference>
<accession>A0A8C2G716</accession>
<feature type="compositionally biased region" description="Polar residues" evidence="4">
    <location>
        <begin position="191"/>
        <end position="200"/>
    </location>
</feature>
<feature type="compositionally biased region" description="Low complexity" evidence="4">
    <location>
        <begin position="699"/>
        <end position="712"/>
    </location>
</feature>
<proteinExistence type="inferred from homology"/>
<dbReference type="SMART" id="SM00684">
    <property type="entry name" value="DM15"/>
    <property type="match status" value="3"/>
</dbReference>
<feature type="compositionally biased region" description="Low complexity" evidence="4">
    <location>
        <begin position="396"/>
        <end position="408"/>
    </location>
</feature>
<dbReference type="InterPro" id="IPR036390">
    <property type="entry name" value="WH_DNA-bd_sf"/>
</dbReference>
<feature type="region of interest" description="Disordered" evidence="4">
    <location>
        <begin position="387"/>
        <end position="481"/>
    </location>
</feature>
<dbReference type="InterPro" id="IPR006630">
    <property type="entry name" value="La_HTH"/>
</dbReference>
<dbReference type="GO" id="GO:0010494">
    <property type="term" value="C:cytoplasmic stress granule"/>
    <property type="evidence" value="ECO:0007669"/>
    <property type="project" value="TreeGrafter"/>
</dbReference>
<dbReference type="InterPro" id="IPR045180">
    <property type="entry name" value="La_dom_prot"/>
</dbReference>
<comment type="similarity">
    <text evidence="2">Belongs to the LARP family.</text>
</comment>
<dbReference type="PANTHER" id="PTHR22792:SF50">
    <property type="entry name" value="LA-RELATED PROTEIN 1B"/>
    <property type="match status" value="1"/>
</dbReference>
<dbReference type="PANTHER" id="PTHR22792">
    <property type="entry name" value="LUPUS LA PROTEIN-RELATED"/>
    <property type="match status" value="1"/>
</dbReference>
<sequence length="775" mass="89599">KEKWFWFHIFSVKYMYRNIHHVLTLFFFSGRYDYSHSYRDSYPDGSTVPTEFGTNMVYYYDDGNRVQMYTIEENLLKEYIKRQIEYYFSLPNLERDFFLRRKMDSKGFLPISLIASFHRVQALTTDISLIKEAVKNSEVVELVDEQIRRKEEPEHWPIPGPSLDSPRTDFSQLIHCPEFIPGQTFTSLSTGSDVFDNSKSSSRKDVNTPKEQSSILSDPDAQQWIQVEKRHRNSSGKNKERTELVQSNPKQQPEADQEELDFLFDEEIERLAAPRKNTFTDWSDDDSDDELDDRDVNKILIVTQTPPHLRKHPGGDRTGNHVSRAKITADLAKAINDGLFYYEQDLWTQEEGQQECANAKVRMVVLFKLCINITKIIYMYMAHSLPTDVPESSSVPRTPRTPRTPGRQDPTKTPRFYPVIKDSGNLDGKTPRKRKTRHSSNPPLECHVGWVMDSREHRPRTSSISSSNASPSEGAPALSGSYGCTPQSLPKFLHPSHELMRENGFTQQVYHKYRRRCLNERKRLGVGQSQEMNTLFRFWSFFLRDNFNRKMYEEFKQFALEDAKENYRYGLECLFRYYSYGLERRFRQDIFKDFQEETIHDYEKGQLYGLEKFWAFLKYAKVKNQPIDPKLQEYLSKFKSIDDFRVDPPMAEEGVRRKAHSSSAGDEVKRRRHNSSSSSKQIPAARMSSDNQPTAGVMAKTTTTDQAAAPTTGKTTNQPSARPVTANQKAAPLTAKSSRANDPSTKENVKKNTSSDARKGEAAASKNKDVQQPKK</sequence>
<evidence type="ECO:0000256" key="3">
    <source>
        <dbReference type="PROSITE-ProRule" id="PRU00332"/>
    </source>
</evidence>
<evidence type="ECO:0000313" key="6">
    <source>
        <dbReference type="Ensembl" id="ENSCCRP00020063755.1"/>
    </source>
</evidence>
<evidence type="ECO:0000256" key="2">
    <source>
        <dbReference type="ARBA" id="ARBA00061352"/>
    </source>
</evidence>
<evidence type="ECO:0000259" key="5">
    <source>
        <dbReference type="PROSITE" id="PS50961"/>
    </source>
</evidence>
<dbReference type="AlphaFoldDB" id="A0A8C2G716"/>